<dbReference type="EMBL" id="OD567206">
    <property type="protein sequence ID" value="CAD7445310.1"/>
    <property type="molecule type" value="Genomic_DNA"/>
</dbReference>
<organism evidence="1">
    <name type="scientific">Timema bartmani</name>
    <dbReference type="NCBI Taxonomy" id="61472"/>
    <lineage>
        <taxon>Eukaryota</taxon>
        <taxon>Metazoa</taxon>
        <taxon>Ecdysozoa</taxon>
        <taxon>Arthropoda</taxon>
        <taxon>Hexapoda</taxon>
        <taxon>Insecta</taxon>
        <taxon>Pterygota</taxon>
        <taxon>Neoptera</taxon>
        <taxon>Polyneoptera</taxon>
        <taxon>Phasmatodea</taxon>
        <taxon>Timematodea</taxon>
        <taxon>Timematoidea</taxon>
        <taxon>Timematidae</taxon>
        <taxon>Timema</taxon>
    </lineage>
</organism>
<name>A0A7R9F1I8_9NEOP</name>
<proteinExistence type="predicted"/>
<evidence type="ECO:0000313" key="1">
    <source>
        <dbReference type="EMBL" id="CAD7445310.1"/>
    </source>
</evidence>
<reference evidence="1" key="1">
    <citation type="submission" date="2020-11" db="EMBL/GenBank/DDBJ databases">
        <authorList>
            <person name="Tran Van P."/>
        </authorList>
    </citation>
    <scope>NUCLEOTIDE SEQUENCE</scope>
</reference>
<protein>
    <submittedName>
        <fullName evidence="1">Uncharacterized protein</fullName>
    </submittedName>
</protein>
<sequence length="153" mass="17176">MRVFAHRPQSINKLKARIREEIEAIFIETLQRVTTNLRAYKPQQLRTLISDAGIYSYAAICALSLHELFDNPWDKDFNQRCIKLLLEHLKLPKQVEAVMVSLIEGQGSQSPDAYVQLLLSEAALVGKALLVIEDLIVFAVHGGMGTLLTVCQC</sequence>
<accession>A0A7R9F1I8</accession>
<dbReference type="AlphaFoldDB" id="A0A7R9F1I8"/>
<gene>
    <name evidence="1" type="ORF">TBIB3V08_LOCUS7665</name>
</gene>